<proteinExistence type="inferred from homology"/>
<keyword evidence="5" id="KW-1185">Reference proteome</keyword>
<evidence type="ECO:0000259" key="3">
    <source>
        <dbReference type="PROSITE" id="PS51668"/>
    </source>
</evidence>
<comment type="caution">
    <text evidence="4">The sequence shown here is derived from an EMBL/GenBank/DDBJ whole genome shotgun (WGS) entry which is preliminary data.</text>
</comment>
<dbReference type="InterPro" id="IPR040372">
    <property type="entry name" value="YaeB-like"/>
</dbReference>
<gene>
    <name evidence="4" type="ORF">KSZ_55120</name>
</gene>
<evidence type="ECO:0000313" key="5">
    <source>
        <dbReference type="Proteomes" id="UP000635565"/>
    </source>
</evidence>
<dbReference type="InterPro" id="IPR023368">
    <property type="entry name" value="UPF0066_cons_site"/>
</dbReference>
<organism evidence="4 5">
    <name type="scientific">Dictyobacter formicarum</name>
    <dbReference type="NCBI Taxonomy" id="2778368"/>
    <lineage>
        <taxon>Bacteria</taxon>
        <taxon>Bacillati</taxon>
        <taxon>Chloroflexota</taxon>
        <taxon>Ktedonobacteria</taxon>
        <taxon>Ktedonobacterales</taxon>
        <taxon>Dictyobacteraceae</taxon>
        <taxon>Dictyobacter</taxon>
    </lineage>
</organism>
<dbReference type="Proteomes" id="UP000635565">
    <property type="component" value="Unassembled WGS sequence"/>
</dbReference>
<protein>
    <recommendedName>
        <fullName evidence="3">TsaA-like domain-containing protein</fullName>
    </recommendedName>
</protein>
<feature type="domain" description="TsaA-like" evidence="3">
    <location>
        <begin position="27"/>
        <end position="157"/>
    </location>
</feature>
<keyword evidence="1" id="KW-0949">S-adenosyl-L-methionine</keyword>
<dbReference type="SUPFAM" id="SSF118196">
    <property type="entry name" value="YaeB-like"/>
    <property type="match status" value="1"/>
</dbReference>
<dbReference type="PROSITE" id="PS01318">
    <property type="entry name" value="TSAA_1"/>
    <property type="match status" value="1"/>
</dbReference>
<dbReference type="Pfam" id="PF01980">
    <property type="entry name" value="TrmO_N"/>
    <property type="match status" value="1"/>
</dbReference>
<dbReference type="CDD" id="cd09281">
    <property type="entry name" value="UPF0066"/>
    <property type="match status" value="1"/>
</dbReference>
<reference evidence="4 5" key="1">
    <citation type="journal article" date="2021" name="Int. J. Syst. Evol. Microbiol.">
        <title>Reticulibacter mediterranei gen. nov., sp. nov., within the new family Reticulibacteraceae fam. nov., and Ktedonospora formicarum gen. nov., sp. nov., Ktedonobacter robiniae sp. nov., Dictyobacter formicarum sp. nov. and Dictyobacter arantiisoli sp. nov., belonging to the class Ktedonobacteria.</title>
        <authorList>
            <person name="Yabe S."/>
            <person name="Zheng Y."/>
            <person name="Wang C.M."/>
            <person name="Sakai Y."/>
            <person name="Abe K."/>
            <person name="Yokota A."/>
            <person name="Donadio S."/>
            <person name="Cavaletti L."/>
            <person name="Monciardini P."/>
        </authorList>
    </citation>
    <scope>NUCLEOTIDE SEQUENCE [LARGE SCALE GENOMIC DNA]</scope>
    <source>
        <strain evidence="4 5">SOSP1-9</strain>
    </source>
</reference>
<comment type="similarity">
    <text evidence="2">Belongs to the tRNA methyltransferase O family.</text>
</comment>
<dbReference type="InterPro" id="IPR036414">
    <property type="entry name" value="YaeB_N_sf"/>
</dbReference>
<name>A0ABQ3VQ50_9CHLR</name>
<dbReference type="InterPro" id="IPR036413">
    <property type="entry name" value="YaeB-like_sf"/>
</dbReference>
<sequence length="157" mass="17220">MGCYVHDPIAALIDERGNVMSEIDYLLHPIGFLQSSLKRREDAPKQGREGAPDAWLIVNEAVVEGLDGIAVGDELIIVSWFHKSQRDTLKVHPRGKREIPLTGVFATRSPDRPNPLGLHRVTVLEIAGTRLNVGPIEAIDGTPVIDIKPVLHQSIDA</sequence>
<dbReference type="NCBIfam" id="TIGR00104">
    <property type="entry name" value="tRNA_TsaA"/>
    <property type="match status" value="1"/>
</dbReference>
<evidence type="ECO:0000256" key="1">
    <source>
        <dbReference type="ARBA" id="ARBA00022691"/>
    </source>
</evidence>
<dbReference type="Gene3D" id="2.40.30.70">
    <property type="entry name" value="YaeB-like"/>
    <property type="match status" value="1"/>
</dbReference>
<dbReference type="EMBL" id="BNJJ01000017">
    <property type="protein sequence ID" value="GHO87506.1"/>
    <property type="molecule type" value="Genomic_DNA"/>
</dbReference>
<accession>A0ABQ3VQ50</accession>
<evidence type="ECO:0000313" key="4">
    <source>
        <dbReference type="EMBL" id="GHO87506.1"/>
    </source>
</evidence>
<dbReference type="InterPro" id="IPR023370">
    <property type="entry name" value="TrmO-like_N"/>
</dbReference>
<dbReference type="PANTHER" id="PTHR12818">
    <property type="entry name" value="TRNA (ADENINE(37)-N6)-METHYLTRANSFERASE"/>
    <property type="match status" value="1"/>
</dbReference>
<evidence type="ECO:0000256" key="2">
    <source>
        <dbReference type="ARBA" id="ARBA00033753"/>
    </source>
</evidence>
<dbReference type="PROSITE" id="PS51668">
    <property type="entry name" value="TSAA_2"/>
    <property type="match status" value="1"/>
</dbReference>
<dbReference type="PANTHER" id="PTHR12818:SF0">
    <property type="entry name" value="TRNA (ADENINE(37)-N6)-METHYLTRANSFERASE"/>
    <property type="match status" value="1"/>
</dbReference>